<proteinExistence type="predicted"/>
<name>A0A0U1QKZ7_9BACL</name>
<dbReference type="Pfam" id="PF11122">
    <property type="entry name" value="Spore-coat_CotD"/>
    <property type="match status" value="1"/>
</dbReference>
<accession>A0A0U1QKZ7</accession>
<dbReference type="Proteomes" id="UP000035553">
    <property type="component" value="Unassembled WGS sequence"/>
</dbReference>
<evidence type="ECO:0000313" key="1">
    <source>
        <dbReference type="EMBL" id="KLI01490.1"/>
    </source>
</evidence>
<protein>
    <recommendedName>
        <fullName evidence="3">Spore coat protein D</fullName>
    </recommendedName>
</protein>
<dbReference type="InterPro" id="IPR020108">
    <property type="entry name" value="Spore_coat_CotD"/>
</dbReference>
<gene>
    <name evidence="1" type="ORF">SINU_13215</name>
</gene>
<reference evidence="1 2" key="1">
    <citation type="journal article" date="2011" name="J. Bacteriol.">
        <title>Draft genome sequence of Sporolactobacillus inulinus strain CASD, an efficient D-lactic acid-producing bacterium with high-concentration lactate tolerance capability.</title>
        <authorList>
            <person name="Yu B."/>
            <person name="Su F."/>
            <person name="Wang L."/>
            <person name="Xu K."/>
            <person name="Zhao B."/>
            <person name="Xu P."/>
        </authorList>
    </citation>
    <scope>NUCLEOTIDE SEQUENCE [LARGE SCALE GENOMIC DNA]</scope>
    <source>
        <strain evidence="1 2">CASD</strain>
    </source>
</reference>
<organism evidence="1 2">
    <name type="scientific">Sporolactobacillus inulinus CASD</name>
    <dbReference type="NCBI Taxonomy" id="1069536"/>
    <lineage>
        <taxon>Bacteria</taxon>
        <taxon>Bacillati</taxon>
        <taxon>Bacillota</taxon>
        <taxon>Bacilli</taxon>
        <taxon>Bacillales</taxon>
        <taxon>Sporolactobacillaceae</taxon>
        <taxon>Sporolactobacillus</taxon>
    </lineage>
</organism>
<dbReference type="EMBL" id="AFVQ02000199">
    <property type="protein sequence ID" value="KLI01490.1"/>
    <property type="molecule type" value="Genomic_DNA"/>
</dbReference>
<keyword evidence="2" id="KW-1185">Reference proteome</keyword>
<evidence type="ECO:0008006" key="3">
    <source>
        <dbReference type="Google" id="ProtNLM"/>
    </source>
</evidence>
<comment type="caution">
    <text evidence="1">The sequence shown here is derived from an EMBL/GenBank/DDBJ whole genome shotgun (WGS) entry which is preliminary data.</text>
</comment>
<evidence type="ECO:0000313" key="2">
    <source>
        <dbReference type="Proteomes" id="UP000035553"/>
    </source>
</evidence>
<sequence>MTVNVQHIFKPVIVRHIHRLHTVRKTHYVFEHQHFYPHTMSETCDEKHYNVQCGKPCFPAPHC</sequence>
<dbReference type="AlphaFoldDB" id="A0A0U1QKZ7"/>